<proteinExistence type="predicted"/>
<reference evidence="1" key="1">
    <citation type="journal article" date="2015" name="Nature">
        <title>Complex archaea that bridge the gap between prokaryotes and eukaryotes.</title>
        <authorList>
            <person name="Spang A."/>
            <person name="Saw J.H."/>
            <person name="Jorgensen S.L."/>
            <person name="Zaremba-Niedzwiedzka K."/>
            <person name="Martijn J."/>
            <person name="Lind A.E."/>
            <person name="van Eijk R."/>
            <person name="Schleper C."/>
            <person name="Guy L."/>
            <person name="Ettema T.J."/>
        </authorList>
    </citation>
    <scope>NUCLEOTIDE SEQUENCE</scope>
</reference>
<gene>
    <name evidence="1" type="ORF">LCGC14_2532550</name>
</gene>
<comment type="caution">
    <text evidence="1">The sequence shown here is derived from an EMBL/GenBank/DDBJ whole genome shotgun (WGS) entry which is preliminary data.</text>
</comment>
<protein>
    <submittedName>
        <fullName evidence="1">Uncharacterized protein</fullName>
    </submittedName>
</protein>
<evidence type="ECO:0000313" key="1">
    <source>
        <dbReference type="EMBL" id="KKL12758.1"/>
    </source>
</evidence>
<organism evidence="1">
    <name type="scientific">marine sediment metagenome</name>
    <dbReference type="NCBI Taxonomy" id="412755"/>
    <lineage>
        <taxon>unclassified sequences</taxon>
        <taxon>metagenomes</taxon>
        <taxon>ecological metagenomes</taxon>
    </lineage>
</organism>
<dbReference type="EMBL" id="LAZR01041133">
    <property type="protein sequence ID" value="KKL12758.1"/>
    <property type="molecule type" value="Genomic_DNA"/>
</dbReference>
<name>A0A0F9DLE0_9ZZZZ</name>
<sequence length="80" mass="9551">MYVQYCNKCELFINKKNVLIKIKHQNCTGCRCPSVKYHKHHIFHEDRDEEHILDPPLSIEDALNKAVHIAYTKFKRSKLK</sequence>
<dbReference type="AlphaFoldDB" id="A0A0F9DLE0"/>
<accession>A0A0F9DLE0</accession>